<evidence type="ECO:0000313" key="9">
    <source>
        <dbReference type="EMBL" id="PWJ43975.1"/>
    </source>
</evidence>
<dbReference type="Gene3D" id="1.10.1390.10">
    <property type="match status" value="1"/>
</dbReference>
<dbReference type="InterPro" id="IPR018189">
    <property type="entry name" value="Phosphoglucose_isomerase_CS"/>
</dbReference>
<dbReference type="PROSITE" id="PS00765">
    <property type="entry name" value="P_GLUCOSE_ISOMERASE_1"/>
    <property type="match status" value="1"/>
</dbReference>
<dbReference type="PROSITE" id="PS51463">
    <property type="entry name" value="P_GLUCOSE_ISOMERASE_3"/>
    <property type="match status" value="1"/>
</dbReference>
<feature type="active site" evidence="7">
    <location>
        <position position="514"/>
    </location>
</feature>
<organism evidence="9 10">
    <name type="scientific">Sediminitomix flava</name>
    <dbReference type="NCBI Taxonomy" id="379075"/>
    <lineage>
        <taxon>Bacteria</taxon>
        <taxon>Pseudomonadati</taxon>
        <taxon>Bacteroidota</taxon>
        <taxon>Cytophagia</taxon>
        <taxon>Cytophagales</taxon>
        <taxon>Flammeovirgaceae</taxon>
        <taxon>Sediminitomix</taxon>
    </lineage>
</organism>
<dbReference type="FunFam" id="3.40.50.10490:FF:000004">
    <property type="entry name" value="Glucose-6-phosphate isomerase"/>
    <property type="match status" value="1"/>
</dbReference>
<dbReference type="UniPathway" id="UPA00138"/>
<evidence type="ECO:0000313" key="10">
    <source>
        <dbReference type="Proteomes" id="UP000245535"/>
    </source>
</evidence>
<dbReference type="AlphaFoldDB" id="A0A315ZEI0"/>
<dbReference type="InterPro" id="IPR046348">
    <property type="entry name" value="SIS_dom_sf"/>
</dbReference>
<comment type="catalytic activity">
    <reaction evidence="6 7 8">
        <text>alpha-D-glucose 6-phosphate = beta-D-fructose 6-phosphate</text>
        <dbReference type="Rhea" id="RHEA:11816"/>
        <dbReference type="ChEBI" id="CHEBI:57634"/>
        <dbReference type="ChEBI" id="CHEBI:58225"/>
        <dbReference type="EC" id="5.3.1.9"/>
    </reaction>
</comment>
<dbReference type="PRINTS" id="PR00662">
    <property type="entry name" value="G6PISOMERASE"/>
</dbReference>
<evidence type="ECO:0000256" key="4">
    <source>
        <dbReference type="ARBA" id="ARBA00023152"/>
    </source>
</evidence>
<keyword evidence="5 7" id="KW-0413">Isomerase</keyword>
<dbReference type="UniPathway" id="UPA00109">
    <property type="reaction ID" value="UER00181"/>
</dbReference>
<dbReference type="GO" id="GO:0006096">
    <property type="term" value="P:glycolytic process"/>
    <property type="evidence" value="ECO:0007669"/>
    <property type="project" value="UniProtKB-UniRule"/>
</dbReference>
<evidence type="ECO:0000256" key="3">
    <source>
        <dbReference type="ARBA" id="ARBA00022432"/>
    </source>
</evidence>
<dbReference type="CDD" id="cd05015">
    <property type="entry name" value="SIS_PGI_1"/>
    <property type="match status" value="1"/>
</dbReference>
<sequence length="548" mass="61035">MLENINPTQTNAWKALEKHFEEAKNLEMKNLFAEDADRTNKFSVKFEDIFVDYSKNIITEETKSLLIDLAKECGLPKAIGSMFGAEKINQTEGRAVLHTALRNRSNTPVVLDGQDVMPDVNAVLEQMKNFTEKLISGEWKGYTGKAITDIVNIGIGGSDLGPVMVTEALKPYKTHINAHFVSNVDGTHIAETLKKVDPETTLFIIASKTFTTQETMTNANSAKSWFLEAAKDEANVAKHFVALSTNAKSVSEFGIATENMFGFWDWVGGRYSLWSAIGLPIACSIGFDNFIELLEGAHAMDKHFQNEELESNLPVILAMLGVWYNNFFGADSHSILPYDQYMHRFAAYFQQGDMESNGKYVDRGGNPVDYQTGPIIWGEPGTNGQHAFYQLIHQGTKLIPSDFIAPAQSQNPIGDHHAKLMSNFFAQTEALMMGKTEEVVVAELEKAGKSADEIAALKNFKIFEGNRPTNSILVKKVTPFTLGALVAMYEHKIFVQGVIWNIFSFDQWGVELGKQLANQILPELQNDETVSSHDASTNTLINMFKEMR</sequence>
<gene>
    <name evidence="7" type="primary">pgi</name>
    <name evidence="9" type="ORF">BC781_101325</name>
</gene>
<dbReference type="PANTHER" id="PTHR11469">
    <property type="entry name" value="GLUCOSE-6-PHOSPHATE ISOMERASE"/>
    <property type="match status" value="1"/>
</dbReference>
<evidence type="ECO:0000256" key="6">
    <source>
        <dbReference type="ARBA" id="ARBA00029321"/>
    </source>
</evidence>
<dbReference type="GO" id="GO:0051156">
    <property type="term" value="P:glucose 6-phosphate metabolic process"/>
    <property type="evidence" value="ECO:0007669"/>
    <property type="project" value="TreeGrafter"/>
</dbReference>
<dbReference type="Proteomes" id="UP000245535">
    <property type="component" value="Unassembled WGS sequence"/>
</dbReference>
<dbReference type="InterPro" id="IPR035482">
    <property type="entry name" value="SIS_PGI_2"/>
</dbReference>
<comment type="pathway">
    <text evidence="1 7 8">Carbohydrate degradation; glycolysis; D-glyceraldehyde 3-phosphate and glycerone phosphate from D-glucose: step 2/4.</text>
</comment>
<evidence type="ECO:0000256" key="8">
    <source>
        <dbReference type="RuleBase" id="RU000612"/>
    </source>
</evidence>
<feature type="active site" evidence="7">
    <location>
        <position position="386"/>
    </location>
</feature>
<dbReference type="RefSeq" id="WP_109615499.1">
    <property type="nucleotide sequence ID" value="NZ_QGDO01000001.1"/>
</dbReference>
<dbReference type="FunFam" id="1.10.1390.10:FF:000001">
    <property type="entry name" value="Glucose-6-phosphate isomerase"/>
    <property type="match status" value="1"/>
</dbReference>
<dbReference type="EC" id="5.3.1.9" evidence="7"/>
<dbReference type="InterPro" id="IPR001672">
    <property type="entry name" value="G6P_Isomerase"/>
</dbReference>
<keyword evidence="10" id="KW-1185">Reference proteome</keyword>
<dbReference type="GO" id="GO:0006094">
    <property type="term" value="P:gluconeogenesis"/>
    <property type="evidence" value="ECO:0007669"/>
    <property type="project" value="UniProtKB-UniRule"/>
</dbReference>
<dbReference type="InterPro" id="IPR023096">
    <property type="entry name" value="G6P_Isomerase_C"/>
</dbReference>
<dbReference type="PANTHER" id="PTHR11469:SF1">
    <property type="entry name" value="GLUCOSE-6-PHOSPHATE ISOMERASE"/>
    <property type="match status" value="1"/>
</dbReference>
<accession>A0A315ZEI0</accession>
<dbReference type="GO" id="GO:0048029">
    <property type="term" value="F:monosaccharide binding"/>
    <property type="evidence" value="ECO:0007669"/>
    <property type="project" value="TreeGrafter"/>
</dbReference>
<reference evidence="9 10" key="1">
    <citation type="submission" date="2018-03" db="EMBL/GenBank/DDBJ databases">
        <title>Genomic Encyclopedia of Archaeal and Bacterial Type Strains, Phase II (KMG-II): from individual species to whole genera.</title>
        <authorList>
            <person name="Goeker M."/>
        </authorList>
    </citation>
    <scope>NUCLEOTIDE SEQUENCE [LARGE SCALE GENOMIC DNA]</scope>
    <source>
        <strain evidence="9 10">DSM 28229</strain>
    </source>
</reference>
<dbReference type="HAMAP" id="MF_00473">
    <property type="entry name" value="G6P_isomerase"/>
    <property type="match status" value="1"/>
</dbReference>
<evidence type="ECO:0000256" key="7">
    <source>
        <dbReference type="HAMAP-Rule" id="MF_00473"/>
    </source>
</evidence>
<comment type="similarity">
    <text evidence="2 7 8">Belongs to the GPI family.</text>
</comment>
<keyword evidence="7" id="KW-0963">Cytoplasm</keyword>
<name>A0A315ZEI0_SEDFL</name>
<dbReference type="InterPro" id="IPR035476">
    <property type="entry name" value="SIS_PGI_1"/>
</dbReference>
<comment type="subcellular location">
    <subcellularLocation>
        <location evidence="7">Cytoplasm</location>
    </subcellularLocation>
</comment>
<comment type="function">
    <text evidence="7">Catalyzes the reversible isomerization of glucose-6-phosphate to fructose-6-phosphate.</text>
</comment>
<protein>
    <recommendedName>
        <fullName evidence="7">Glucose-6-phosphate isomerase</fullName>
        <shortName evidence="7">GPI</shortName>
        <ecNumber evidence="7">5.3.1.9</ecNumber>
    </recommendedName>
    <alternativeName>
        <fullName evidence="7">Phosphoglucose isomerase</fullName>
        <shortName evidence="7">PGI</shortName>
    </alternativeName>
    <alternativeName>
        <fullName evidence="7">Phosphohexose isomerase</fullName>
        <shortName evidence="7">PHI</shortName>
    </alternativeName>
</protein>
<dbReference type="GO" id="GO:0004347">
    <property type="term" value="F:glucose-6-phosphate isomerase activity"/>
    <property type="evidence" value="ECO:0007669"/>
    <property type="project" value="UniProtKB-UniRule"/>
</dbReference>
<dbReference type="NCBIfam" id="NF001211">
    <property type="entry name" value="PRK00179.1"/>
    <property type="match status" value="1"/>
</dbReference>
<evidence type="ECO:0000256" key="1">
    <source>
        <dbReference type="ARBA" id="ARBA00004926"/>
    </source>
</evidence>
<proteinExistence type="inferred from homology"/>
<comment type="pathway">
    <text evidence="7">Carbohydrate biosynthesis; gluconeogenesis.</text>
</comment>
<dbReference type="GO" id="GO:0005829">
    <property type="term" value="C:cytosol"/>
    <property type="evidence" value="ECO:0007669"/>
    <property type="project" value="TreeGrafter"/>
</dbReference>
<dbReference type="GO" id="GO:0097367">
    <property type="term" value="F:carbohydrate derivative binding"/>
    <property type="evidence" value="ECO:0007669"/>
    <property type="project" value="InterPro"/>
</dbReference>
<keyword evidence="4 7" id="KW-0324">Glycolysis</keyword>
<dbReference type="EMBL" id="QGDO01000001">
    <property type="protein sequence ID" value="PWJ43975.1"/>
    <property type="molecule type" value="Genomic_DNA"/>
</dbReference>
<feature type="active site" description="Proton donor" evidence="7">
    <location>
        <position position="355"/>
    </location>
</feature>
<dbReference type="CDD" id="cd05016">
    <property type="entry name" value="SIS_PGI_2"/>
    <property type="match status" value="1"/>
</dbReference>
<evidence type="ECO:0000256" key="2">
    <source>
        <dbReference type="ARBA" id="ARBA00006604"/>
    </source>
</evidence>
<dbReference type="PROSITE" id="PS00174">
    <property type="entry name" value="P_GLUCOSE_ISOMERASE_2"/>
    <property type="match status" value="1"/>
</dbReference>
<dbReference type="Gene3D" id="3.40.50.10490">
    <property type="entry name" value="Glucose-6-phosphate isomerase like protein, domain 1"/>
    <property type="match status" value="2"/>
</dbReference>
<dbReference type="OrthoDB" id="140919at2"/>
<dbReference type="SUPFAM" id="SSF53697">
    <property type="entry name" value="SIS domain"/>
    <property type="match status" value="1"/>
</dbReference>
<keyword evidence="3 7" id="KW-0312">Gluconeogenesis</keyword>
<evidence type="ECO:0000256" key="5">
    <source>
        <dbReference type="ARBA" id="ARBA00023235"/>
    </source>
</evidence>
<comment type="caution">
    <text evidence="9">The sequence shown here is derived from an EMBL/GenBank/DDBJ whole genome shotgun (WGS) entry which is preliminary data.</text>
</comment>
<dbReference type="Pfam" id="PF00342">
    <property type="entry name" value="PGI"/>
    <property type="match status" value="1"/>
</dbReference>